<keyword evidence="7" id="KW-1185">Reference proteome</keyword>
<evidence type="ECO:0000256" key="1">
    <source>
        <dbReference type="ARBA" id="ARBA00005854"/>
    </source>
</evidence>
<evidence type="ECO:0000313" key="6">
    <source>
        <dbReference type="EMBL" id="TCJ15936.1"/>
    </source>
</evidence>
<protein>
    <submittedName>
        <fullName evidence="6">Hydroxyacid dehydrogenase</fullName>
    </submittedName>
</protein>
<dbReference type="PANTHER" id="PTHR10996:SF283">
    <property type="entry name" value="GLYOXYLATE_HYDROXYPYRUVATE REDUCTASE B"/>
    <property type="match status" value="1"/>
</dbReference>
<dbReference type="SUPFAM" id="SSF52283">
    <property type="entry name" value="Formate/glycerate dehydrogenase catalytic domain-like"/>
    <property type="match status" value="1"/>
</dbReference>
<gene>
    <name evidence="6" type="ORF">E0L93_11825</name>
</gene>
<dbReference type="GO" id="GO:0030267">
    <property type="term" value="F:glyoxylate reductase (NADPH) activity"/>
    <property type="evidence" value="ECO:0007669"/>
    <property type="project" value="TreeGrafter"/>
</dbReference>
<reference evidence="6 7" key="1">
    <citation type="submission" date="2019-03" db="EMBL/GenBank/DDBJ databases">
        <title>Whole genome sequence of a novel Rubrobacter taiwanensis strain, isolated from Yellowstone National Park.</title>
        <authorList>
            <person name="Freed S."/>
            <person name="Ramaley R.F."/>
            <person name="Kyndt J.A."/>
        </authorList>
    </citation>
    <scope>NUCLEOTIDE SEQUENCE [LARGE SCALE GENOMIC DNA]</scope>
    <source>
        <strain evidence="6 7">Yellowstone</strain>
    </source>
</reference>
<dbReference type="InterPro" id="IPR029753">
    <property type="entry name" value="D-isomer_DH_CS"/>
</dbReference>
<organism evidence="6 7">
    <name type="scientific">Rubrobacter taiwanensis</name>
    <dbReference type="NCBI Taxonomy" id="185139"/>
    <lineage>
        <taxon>Bacteria</taxon>
        <taxon>Bacillati</taxon>
        <taxon>Actinomycetota</taxon>
        <taxon>Rubrobacteria</taxon>
        <taxon>Rubrobacterales</taxon>
        <taxon>Rubrobacteraceae</taxon>
        <taxon>Rubrobacter</taxon>
    </lineage>
</organism>
<dbReference type="GO" id="GO:0005829">
    <property type="term" value="C:cytosol"/>
    <property type="evidence" value="ECO:0007669"/>
    <property type="project" value="TreeGrafter"/>
</dbReference>
<dbReference type="InterPro" id="IPR006139">
    <property type="entry name" value="D-isomer_2_OHA_DH_cat_dom"/>
</dbReference>
<dbReference type="InterPro" id="IPR006140">
    <property type="entry name" value="D-isomer_DH_NAD-bd"/>
</dbReference>
<evidence type="ECO:0000313" key="7">
    <source>
        <dbReference type="Proteomes" id="UP000295244"/>
    </source>
</evidence>
<evidence type="ECO:0000256" key="3">
    <source>
        <dbReference type="RuleBase" id="RU003719"/>
    </source>
</evidence>
<keyword evidence="2 3" id="KW-0560">Oxidoreductase</keyword>
<accession>A0A4R1BFG9</accession>
<evidence type="ECO:0000256" key="2">
    <source>
        <dbReference type="ARBA" id="ARBA00023002"/>
    </source>
</evidence>
<dbReference type="Proteomes" id="UP000295244">
    <property type="component" value="Unassembled WGS sequence"/>
</dbReference>
<dbReference type="AlphaFoldDB" id="A0A4R1BFG9"/>
<comment type="caution">
    <text evidence="6">The sequence shown here is derived from an EMBL/GenBank/DDBJ whole genome shotgun (WGS) entry which is preliminary data.</text>
</comment>
<dbReference type="PANTHER" id="PTHR10996">
    <property type="entry name" value="2-HYDROXYACID DEHYDROGENASE-RELATED"/>
    <property type="match status" value="1"/>
</dbReference>
<sequence length="322" mass="33451">MGAVVLVTARSFGSGTADPAKLLKSAGLRVVRAAADHDPDALREPLAAAGAWIAGTAPIRERHLSLAPNLKVIARYGTGVDSVDLAAAGRRGIAVTNTPGANTGAVADHAVGLMIAALRHFLAGDRAVRSGERPALRGRELGALTVGLVGFGNIGRAVARRLVGGFGSRVVAYDPYIPPEEMRKMKVWPADLDELAASSDVLSLHLPGGSGPLVDEAFLRRMKPGAVLVNTARGDLLDERAVAQALSEGRLAAAACDVRTSEQGDESPLLAAPNTLLTPHIAAQTVEAIDRMGMMAAEEVVRVLAGESARHPVVPAKDRRLP</sequence>
<dbReference type="Gene3D" id="3.40.50.720">
    <property type="entry name" value="NAD(P)-binding Rossmann-like Domain"/>
    <property type="match status" value="2"/>
</dbReference>
<name>A0A4R1BFG9_9ACTN</name>
<feature type="domain" description="D-isomer specific 2-hydroxyacid dehydrogenase catalytic" evidence="4">
    <location>
        <begin position="23"/>
        <end position="313"/>
    </location>
</feature>
<feature type="domain" description="D-isomer specific 2-hydroxyacid dehydrogenase NAD-binding" evidence="5">
    <location>
        <begin position="111"/>
        <end position="282"/>
    </location>
</feature>
<dbReference type="SUPFAM" id="SSF51735">
    <property type="entry name" value="NAD(P)-binding Rossmann-fold domains"/>
    <property type="match status" value="1"/>
</dbReference>
<dbReference type="Pfam" id="PF00389">
    <property type="entry name" value="2-Hacid_dh"/>
    <property type="match status" value="1"/>
</dbReference>
<dbReference type="EMBL" id="SKBU01000020">
    <property type="protein sequence ID" value="TCJ15936.1"/>
    <property type="molecule type" value="Genomic_DNA"/>
</dbReference>
<comment type="similarity">
    <text evidence="1 3">Belongs to the D-isomer specific 2-hydroxyacid dehydrogenase family.</text>
</comment>
<evidence type="ECO:0000259" key="4">
    <source>
        <dbReference type="Pfam" id="PF00389"/>
    </source>
</evidence>
<proteinExistence type="inferred from homology"/>
<dbReference type="OrthoDB" id="117809at2"/>
<dbReference type="InterPro" id="IPR036291">
    <property type="entry name" value="NAD(P)-bd_dom_sf"/>
</dbReference>
<dbReference type="PROSITE" id="PS00671">
    <property type="entry name" value="D_2_HYDROXYACID_DH_3"/>
    <property type="match status" value="1"/>
</dbReference>
<dbReference type="GO" id="GO:0016618">
    <property type="term" value="F:hydroxypyruvate reductase [NAD(P)H] activity"/>
    <property type="evidence" value="ECO:0007669"/>
    <property type="project" value="TreeGrafter"/>
</dbReference>
<evidence type="ECO:0000259" key="5">
    <source>
        <dbReference type="Pfam" id="PF02826"/>
    </source>
</evidence>
<dbReference type="CDD" id="cd12172">
    <property type="entry name" value="PGDH_like_2"/>
    <property type="match status" value="1"/>
</dbReference>
<dbReference type="InterPro" id="IPR050223">
    <property type="entry name" value="D-isomer_2-hydroxyacid_DH"/>
</dbReference>
<dbReference type="Pfam" id="PF02826">
    <property type="entry name" value="2-Hacid_dh_C"/>
    <property type="match status" value="1"/>
</dbReference>
<dbReference type="GO" id="GO:0051287">
    <property type="term" value="F:NAD binding"/>
    <property type="evidence" value="ECO:0007669"/>
    <property type="project" value="InterPro"/>
</dbReference>